<evidence type="ECO:0000256" key="1">
    <source>
        <dbReference type="SAM" id="MobiDB-lite"/>
    </source>
</evidence>
<dbReference type="STRING" id="1353952.A0A165FDU4"/>
<dbReference type="OrthoDB" id="2420608at2759"/>
<feature type="region of interest" description="Disordered" evidence="1">
    <location>
        <begin position="142"/>
        <end position="163"/>
    </location>
</feature>
<dbReference type="InterPro" id="IPR018465">
    <property type="entry name" value="Scm3/HJURP"/>
</dbReference>
<dbReference type="EMBL" id="KV423975">
    <property type="protein sequence ID" value="KZT56603.1"/>
    <property type="molecule type" value="Genomic_DNA"/>
</dbReference>
<dbReference type="InParanoid" id="A0A165FDU4"/>
<reference evidence="2 3" key="1">
    <citation type="journal article" date="2016" name="Mol. Biol. Evol.">
        <title>Comparative Genomics of Early-Diverging Mushroom-Forming Fungi Provides Insights into the Origins of Lignocellulose Decay Capabilities.</title>
        <authorList>
            <person name="Nagy L.G."/>
            <person name="Riley R."/>
            <person name="Tritt A."/>
            <person name="Adam C."/>
            <person name="Daum C."/>
            <person name="Floudas D."/>
            <person name="Sun H."/>
            <person name="Yadav J.S."/>
            <person name="Pangilinan J."/>
            <person name="Larsson K.H."/>
            <person name="Matsuura K."/>
            <person name="Barry K."/>
            <person name="Labutti K."/>
            <person name="Kuo R."/>
            <person name="Ohm R.A."/>
            <person name="Bhattacharya S.S."/>
            <person name="Shirouzu T."/>
            <person name="Yoshinaga Y."/>
            <person name="Martin F.M."/>
            <person name="Grigoriev I.V."/>
            <person name="Hibbett D.S."/>
        </authorList>
    </citation>
    <scope>NUCLEOTIDE SEQUENCE [LARGE SCALE GENOMIC DNA]</scope>
    <source>
        <strain evidence="2 3">HHB12733</strain>
    </source>
</reference>
<sequence length="288" mass="32182">MDTPKPARRRPFFPPPFRVTAYAGATTTTTETPRKRRRITYSSDVHTFTSPANDLSTHRMEATLRLQNCWWSLVEKYSTPLDEDDEVDVFTGRVVRDRGFVRRLEKTYEIGDLLMGSYLGDGDDTEESEEGSYAGKTAHLQAAGRYRGESSADGGGNSSEDDVALSEDLSDDELGLWGEESGLDYQYRIVPPLSAQLDSEDERDLKEFEEAEMALRARFGAQHFEDDDTDDELLEDDRSVEGDEGREGAWETSEGSADEFASYDLGDGSVVRMLYSSDSADGLDYSSD</sequence>
<feature type="compositionally biased region" description="Acidic residues" evidence="1">
    <location>
        <begin position="225"/>
        <end position="235"/>
    </location>
</feature>
<dbReference type="AlphaFoldDB" id="A0A165FDU4"/>
<dbReference type="Proteomes" id="UP000076842">
    <property type="component" value="Unassembled WGS sequence"/>
</dbReference>
<accession>A0A165FDU4</accession>
<gene>
    <name evidence="2" type="ORF">CALCODRAFT_313454</name>
</gene>
<name>A0A165FDU4_9BASI</name>
<dbReference type="GO" id="GO:0046982">
    <property type="term" value="F:protein heterodimerization activity"/>
    <property type="evidence" value="ECO:0007669"/>
    <property type="project" value="InterPro"/>
</dbReference>
<proteinExistence type="predicted"/>
<protein>
    <submittedName>
        <fullName evidence="2">Uncharacterized protein</fullName>
    </submittedName>
</protein>
<evidence type="ECO:0000313" key="3">
    <source>
        <dbReference type="Proteomes" id="UP000076842"/>
    </source>
</evidence>
<feature type="compositionally biased region" description="Basic and acidic residues" evidence="1">
    <location>
        <begin position="236"/>
        <end position="249"/>
    </location>
</feature>
<organism evidence="2 3">
    <name type="scientific">Calocera cornea HHB12733</name>
    <dbReference type="NCBI Taxonomy" id="1353952"/>
    <lineage>
        <taxon>Eukaryota</taxon>
        <taxon>Fungi</taxon>
        <taxon>Dikarya</taxon>
        <taxon>Basidiomycota</taxon>
        <taxon>Agaricomycotina</taxon>
        <taxon>Dacrymycetes</taxon>
        <taxon>Dacrymycetales</taxon>
        <taxon>Dacrymycetaceae</taxon>
        <taxon>Calocera</taxon>
    </lineage>
</organism>
<keyword evidence="3" id="KW-1185">Reference proteome</keyword>
<feature type="region of interest" description="Disordered" evidence="1">
    <location>
        <begin position="220"/>
        <end position="262"/>
    </location>
</feature>
<dbReference type="GO" id="GO:0005634">
    <property type="term" value="C:nucleus"/>
    <property type="evidence" value="ECO:0007669"/>
    <property type="project" value="InterPro"/>
</dbReference>
<dbReference type="Pfam" id="PF10384">
    <property type="entry name" value="Scm3"/>
    <property type="match status" value="1"/>
</dbReference>
<dbReference type="GO" id="GO:0042393">
    <property type="term" value="F:histone binding"/>
    <property type="evidence" value="ECO:0007669"/>
    <property type="project" value="InterPro"/>
</dbReference>
<dbReference type="Gene3D" id="1.10.20.10">
    <property type="entry name" value="Histone, subunit A"/>
    <property type="match status" value="1"/>
</dbReference>
<evidence type="ECO:0000313" key="2">
    <source>
        <dbReference type="EMBL" id="KZT56603.1"/>
    </source>
</evidence>
<dbReference type="InterPro" id="IPR009072">
    <property type="entry name" value="Histone-fold"/>
</dbReference>